<gene>
    <name evidence="1" type="ORF">MuYL_2088</name>
</gene>
<proteinExistence type="predicted"/>
<sequence length="40" mass="4726">MPFFHLFDYQQNNLKALNKPFGFDATRCSFAESRWVTKGL</sequence>
<keyword evidence="2" id="KW-1185">Reference proteome</keyword>
<dbReference type="Proteomes" id="UP000215002">
    <property type="component" value="Chromosome"/>
</dbReference>
<reference evidence="1 2" key="1">
    <citation type="submission" date="2017-08" db="EMBL/GenBank/DDBJ databases">
        <title>Complete genome sequence of Mucilaginibacter sp. strain BJC16-A31.</title>
        <authorList>
            <consortium name="Henan University of Science and Technology"/>
            <person name="You X."/>
        </authorList>
    </citation>
    <scope>NUCLEOTIDE SEQUENCE [LARGE SCALE GENOMIC DNA]</scope>
    <source>
        <strain evidence="1 2">BJC16-A31</strain>
    </source>
</reference>
<evidence type="ECO:0000313" key="2">
    <source>
        <dbReference type="Proteomes" id="UP000215002"/>
    </source>
</evidence>
<evidence type="ECO:0000313" key="1">
    <source>
        <dbReference type="EMBL" id="ASU33980.1"/>
    </source>
</evidence>
<dbReference type="KEGG" id="muc:MuYL_2088"/>
<accession>A0A223NW31</accession>
<dbReference type="AlphaFoldDB" id="A0A223NW31"/>
<organism evidence="1 2">
    <name type="scientific">Mucilaginibacter xinganensis</name>
    <dbReference type="NCBI Taxonomy" id="1234841"/>
    <lineage>
        <taxon>Bacteria</taxon>
        <taxon>Pseudomonadati</taxon>
        <taxon>Bacteroidota</taxon>
        <taxon>Sphingobacteriia</taxon>
        <taxon>Sphingobacteriales</taxon>
        <taxon>Sphingobacteriaceae</taxon>
        <taxon>Mucilaginibacter</taxon>
    </lineage>
</organism>
<protein>
    <submittedName>
        <fullName evidence="1">Uncharacterized protein</fullName>
    </submittedName>
</protein>
<name>A0A223NW31_9SPHI</name>
<dbReference type="EMBL" id="CP022743">
    <property type="protein sequence ID" value="ASU33980.1"/>
    <property type="molecule type" value="Genomic_DNA"/>
</dbReference>